<evidence type="ECO:0000256" key="1">
    <source>
        <dbReference type="SAM" id="Phobius"/>
    </source>
</evidence>
<sequence length="591" mass="62399">MKNLSKYFVVVVIASVFLLFPKNNAQAACIFNEAFANWWSKTTVALNESVGFTVPGNVECANKTVIVEFYGQSGFDFFIKTMSVKANSSGNTPVTVSFSATDFGVRSGDQRVYYKIKTEDGSSNQLTSQDLTVRLSTGGSCTLTSAQWRWNFRNEKILGSPLHMMVSGRGCAGYGVSFKIYTDDSIDYEIDTINGTFDSTGTSLDVIWVANNRNDSRPISSSLYNYNFYFIASAGTGQGNAVTKVTSDTVMIPTNSQNGCINCNNIFAPSTCVCADNFSESRGLASSCDSVCSSHIGDAKSDTLGTGGGGMVCGNNRCETGESPINCPADCKPGQTQTYPFSIENPLKGGANDFTGLVKIIAQWLFNLAIPIAVAMIVYSGILFLTAQGEPAKVTKAKEVLKYAVIGLAIILIGSGFITLIQSILELGSSSPASNSGQPTLPTNNTGGNTALLGAVGGKCTGDRDCFTGLKCQDTICKRGTGNLINEPCNSARNCDVGSICDKSDLGLQVIDGQTLGTCLLDNNVTGGRIGDVCERDSNCISGLKCNKICQRRDGNLIGEPCVNTAPGGNCNSQACSTFGSNVVGTCVIKP</sequence>
<reference evidence="3 4" key="1">
    <citation type="journal article" date="2015" name="Nature">
        <title>rRNA introns, odd ribosomes, and small enigmatic genomes across a large radiation of phyla.</title>
        <authorList>
            <person name="Brown C.T."/>
            <person name="Hug L.A."/>
            <person name="Thomas B.C."/>
            <person name="Sharon I."/>
            <person name="Castelle C.J."/>
            <person name="Singh A."/>
            <person name="Wilkins M.J."/>
            <person name="Williams K.H."/>
            <person name="Banfield J.F."/>
        </authorList>
    </citation>
    <scope>NUCLEOTIDE SEQUENCE [LARGE SCALE GENOMIC DNA]</scope>
    <source>
        <strain evidence="4">GW2011_GWA1_39_13</strain>
    </source>
</reference>
<dbReference type="Pfam" id="PF18895">
    <property type="entry name" value="T4SS_pilin"/>
    <property type="match status" value="1"/>
</dbReference>
<accession>A0A0G0MHA0</accession>
<keyword evidence="2" id="KW-0732">Signal</keyword>
<dbReference type="AlphaFoldDB" id="A0A0G0MHA0"/>
<proteinExistence type="predicted"/>
<dbReference type="EMBL" id="LBWF01000001">
    <property type="protein sequence ID" value="KKR02558.1"/>
    <property type="molecule type" value="Genomic_DNA"/>
</dbReference>
<dbReference type="Proteomes" id="UP000034845">
    <property type="component" value="Unassembled WGS sequence"/>
</dbReference>
<keyword evidence="1" id="KW-0812">Transmembrane</keyword>
<evidence type="ECO:0000256" key="2">
    <source>
        <dbReference type="SAM" id="SignalP"/>
    </source>
</evidence>
<feature type="transmembrane region" description="Helical" evidence="1">
    <location>
        <begin position="400"/>
        <end position="425"/>
    </location>
</feature>
<feature type="chain" id="PRO_5002533496" evidence="2">
    <location>
        <begin position="28"/>
        <end position="591"/>
    </location>
</feature>
<evidence type="ECO:0000313" key="3">
    <source>
        <dbReference type="EMBL" id="KKR02558.1"/>
    </source>
</evidence>
<feature type="signal peptide" evidence="2">
    <location>
        <begin position="1"/>
        <end position="27"/>
    </location>
</feature>
<organism evidence="3 4">
    <name type="scientific">Yanofskybacteria sp. (strain GW2011_GWA1_39_13)</name>
    <dbReference type="NCBI Taxonomy" id="1619019"/>
    <lineage>
        <taxon>Bacteria</taxon>
        <taxon>Candidatus Yanofskyibacteriota</taxon>
    </lineage>
</organism>
<name>A0A0G0MHA0_YANXG</name>
<gene>
    <name evidence="3" type="ORF">UT29_C0001G0038</name>
</gene>
<evidence type="ECO:0000313" key="4">
    <source>
        <dbReference type="Proteomes" id="UP000034845"/>
    </source>
</evidence>
<protein>
    <submittedName>
        <fullName evidence="3">Uncharacterized protein</fullName>
    </submittedName>
</protein>
<comment type="caution">
    <text evidence="3">The sequence shown here is derived from an EMBL/GenBank/DDBJ whole genome shotgun (WGS) entry which is preliminary data.</text>
</comment>
<feature type="transmembrane region" description="Helical" evidence="1">
    <location>
        <begin position="364"/>
        <end position="388"/>
    </location>
</feature>
<keyword evidence="1" id="KW-0472">Membrane</keyword>
<keyword evidence="1" id="KW-1133">Transmembrane helix</keyword>
<dbReference type="InterPro" id="IPR043993">
    <property type="entry name" value="T4SS_pilin"/>
</dbReference>